<name>F3ZS70_9BACE</name>
<feature type="signal peptide" evidence="1">
    <location>
        <begin position="1"/>
        <end position="17"/>
    </location>
</feature>
<evidence type="ECO:0008006" key="4">
    <source>
        <dbReference type="Google" id="ProtNLM"/>
    </source>
</evidence>
<dbReference type="STRING" id="679937.Bcop_1909"/>
<protein>
    <recommendedName>
        <fullName evidence="4">Major fimbrial subunit protein N-terminal domain-containing protein</fullName>
    </recommendedName>
</protein>
<sequence>MKKYILILSCLILAACAEDVKFNSDLNTTGEGEKIECELSVFLPEYIAANTRSIKEVTSLHLLVFDENGLFLSRNEAILEEGEGDTRKFKVTLLSSKSKRIIHFVANYDWTGFPTSHELRGVDEGGIVPKMEQSQTSYWKRVEYEGGLNADTFNNQTISLLRNRAKITVDSRASSFKLISFTLYNGVSKGTLAPFKYNGETPEHTFTEGVLTEALTGDGENVNSGDNNKSIDVFEKSNSDASASKKAFLVVKGSYLGKEGFYKIDLVNKETGELYNLIRNKHYTVTIEEVNFEGYPTANDAAHHPASNNIFASIELRDFPSISDGNSILKVSSVGDYFVRDNETKVVAINYYPDKNSTATENGKISVKKIDPENRVTYEWDPSLGELTIFDPRIAPGEVKKVSFVVTVEGSGLLRYIGFYLRSPYKYEAKLIFNGLNQDSGVEISFKVPNTFLSNLFPVDLKIYTNELYPDIAENEIAVGFEDSRYFYRYQIREENIGEDERVTLYFKRVANNKTEEITLSSIYYEDVKVSL</sequence>
<dbReference type="eggNOG" id="ENOG502Z9ZY">
    <property type="taxonomic scope" value="Bacteria"/>
</dbReference>
<proteinExistence type="predicted"/>
<dbReference type="EMBL" id="CM001167">
    <property type="protein sequence ID" value="EGJ72091.1"/>
    <property type="molecule type" value="Genomic_DNA"/>
</dbReference>
<dbReference type="OrthoDB" id="1055939at2"/>
<dbReference type="HOGENOM" id="CLU_451892_0_0_10"/>
<dbReference type="PROSITE" id="PS51257">
    <property type="entry name" value="PROKAR_LIPOPROTEIN"/>
    <property type="match status" value="1"/>
</dbReference>
<evidence type="ECO:0000313" key="2">
    <source>
        <dbReference type="EMBL" id="EGJ72091.1"/>
    </source>
</evidence>
<evidence type="ECO:0000256" key="1">
    <source>
        <dbReference type="SAM" id="SignalP"/>
    </source>
</evidence>
<keyword evidence="1" id="KW-0732">Signal</keyword>
<reference evidence="2 3" key="1">
    <citation type="journal article" date="2011" name="Stand. Genomic Sci.">
        <title>Non-contiguous finished genome sequence of Bacteroides coprosuis type strain (PC139).</title>
        <authorList>
            <person name="Land M."/>
            <person name="Held B."/>
            <person name="Gronow S."/>
            <person name="Abt B."/>
            <person name="Lucas S."/>
            <person name="Del Rio T.G."/>
            <person name="Nolan M."/>
            <person name="Tice H."/>
            <person name="Cheng J.F."/>
            <person name="Pitluck S."/>
            <person name="Liolios K."/>
            <person name="Pagani I."/>
            <person name="Ivanova N."/>
            <person name="Mavromatis K."/>
            <person name="Mikhailova N."/>
            <person name="Pati A."/>
            <person name="Tapia R."/>
            <person name="Han C."/>
            <person name="Goodwin L."/>
            <person name="Chen A."/>
            <person name="Palaniappan K."/>
            <person name="Hauser L."/>
            <person name="Brambilla E.M."/>
            <person name="Rohde M."/>
            <person name="Goker M."/>
            <person name="Detter J.C."/>
            <person name="Woyke T."/>
            <person name="Bristow J."/>
            <person name="Eisen J.A."/>
            <person name="Markowitz V."/>
            <person name="Hugenholtz P."/>
            <person name="Kyrpides N.C."/>
            <person name="Klenk H.P."/>
            <person name="Lapidus A."/>
        </authorList>
    </citation>
    <scope>NUCLEOTIDE SEQUENCE</scope>
    <source>
        <strain evidence="2 3">DSM 18011</strain>
    </source>
</reference>
<feature type="chain" id="PRO_5003309450" description="Major fimbrial subunit protein N-terminal domain-containing protein" evidence="1">
    <location>
        <begin position="18"/>
        <end position="532"/>
    </location>
</feature>
<accession>F3ZS70</accession>
<evidence type="ECO:0000313" key="3">
    <source>
        <dbReference type="Proteomes" id="UP000018439"/>
    </source>
</evidence>
<keyword evidence="3" id="KW-1185">Reference proteome</keyword>
<dbReference type="AlphaFoldDB" id="F3ZS70"/>
<gene>
    <name evidence="2" type="ORF">Bcop_1909</name>
</gene>
<organism evidence="2 3">
    <name type="scientific">Bacteroides coprosuis DSM 18011</name>
    <dbReference type="NCBI Taxonomy" id="679937"/>
    <lineage>
        <taxon>Bacteria</taxon>
        <taxon>Pseudomonadati</taxon>
        <taxon>Bacteroidota</taxon>
        <taxon>Bacteroidia</taxon>
        <taxon>Bacteroidales</taxon>
        <taxon>Bacteroidaceae</taxon>
        <taxon>Bacteroides</taxon>
    </lineage>
</organism>
<dbReference type="Proteomes" id="UP000018439">
    <property type="component" value="Chromosome"/>
</dbReference>